<name>A0ABS1VD10_9PROT</name>
<gene>
    <name evidence="3" type="ORF">JMJ55_30245</name>
</gene>
<evidence type="ECO:0000313" key="4">
    <source>
        <dbReference type="Proteomes" id="UP000606490"/>
    </source>
</evidence>
<keyword evidence="1" id="KW-0067">ATP-binding</keyword>
<evidence type="ECO:0000313" key="3">
    <source>
        <dbReference type="EMBL" id="MBL6459587.1"/>
    </source>
</evidence>
<reference evidence="3 4" key="1">
    <citation type="submission" date="2021-01" db="EMBL/GenBank/DDBJ databases">
        <title>Belnapia mucosa sp. nov. and Belnapia arida sp. nov., isolated from the Tabernas Desert (Almeria, Spain).</title>
        <authorList>
            <person name="Molina-Menor E."/>
            <person name="Vidal-Verdu A."/>
            <person name="Calonge A."/>
            <person name="Satari L."/>
            <person name="Pereto Magraner J."/>
            <person name="Porcar Miralles M."/>
        </authorList>
    </citation>
    <scope>NUCLEOTIDE SEQUENCE [LARGE SCALE GENOMIC DNA]</scope>
    <source>
        <strain evidence="3 4">T6</strain>
    </source>
</reference>
<proteinExistence type="predicted"/>
<protein>
    <recommendedName>
        <fullName evidence="2">ATP-grasp domain-containing protein</fullName>
    </recommendedName>
</protein>
<dbReference type="Pfam" id="PF14305">
    <property type="entry name" value="ATPgrasp_TupA"/>
    <property type="match status" value="1"/>
</dbReference>
<comment type="caution">
    <text evidence="3">The sequence shown here is derived from an EMBL/GenBank/DDBJ whole genome shotgun (WGS) entry which is preliminary data.</text>
</comment>
<keyword evidence="4" id="KW-1185">Reference proteome</keyword>
<dbReference type="InterPro" id="IPR011761">
    <property type="entry name" value="ATP-grasp"/>
</dbReference>
<sequence>MALGRRERATVAMSSLIPDMDLLNFMVALPSFIAHHRRLPINPERDSASIDDLFFYRKLSNRSYICKTLADKHSGKLLARGILPGLSISHTYDVFSMENMDFSSFCRRLEPYFDKPLVAKPAHSSGGVLFLDTRPTHNLLRSTYEIAVRDYFFFSREAVYKNLTKRIIVEESLKREGVIPDDFKFFCANGEVLLCQVDRGRFTRHTRDLYECATWRWLPVSYRYPRSEEPIERPDKLEEMVQIAATLSRGFEFMRVDLYVVDNAIYFGEATFHPESAQGRFSDDTFGRDLLRRIREAALAARRI</sequence>
<dbReference type="Proteomes" id="UP000606490">
    <property type="component" value="Unassembled WGS sequence"/>
</dbReference>
<feature type="domain" description="ATP-grasp" evidence="2">
    <location>
        <begin position="80"/>
        <end position="299"/>
    </location>
</feature>
<dbReference type="InterPro" id="IPR029465">
    <property type="entry name" value="ATPgrasp_TupA"/>
</dbReference>
<evidence type="ECO:0000256" key="1">
    <source>
        <dbReference type="PROSITE-ProRule" id="PRU00409"/>
    </source>
</evidence>
<accession>A0ABS1VD10</accession>
<evidence type="ECO:0000259" key="2">
    <source>
        <dbReference type="PROSITE" id="PS50975"/>
    </source>
</evidence>
<dbReference type="RefSeq" id="WP_202829317.1">
    <property type="nucleotide sequence ID" value="NZ_JAEUXJ010000058.1"/>
</dbReference>
<dbReference type="PROSITE" id="PS50975">
    <property type="entry name" value="ATP_GRASP"/>
    <property type="match status" value="1"/>
</dbReference>
<dbReference type="EMBL" id="JAEUXJ010000058">
    <property type="protein sequence ID" value="MBL6459587.1"/>
    <property type="molecule type" value="Genomic_DNA"/>
</dbReference>
<organism evidence="3 4">
    <name type="scientific">Belnapia mucosa</name>
    <dbReference type="NCBI Taxonomy" id="2804532"/>
    <lineage>
        <taxon>Bacteria</taxon>
        <taxon>Pseudomonadati</taxon>
        <taxon>Pseudomonadota</taxon>
        <taxon>Alphaproteobacteria</taxon>
        <taxon>Acetobacterales</taxon>
        <taxon>Roseomonadaceae</taxon>
        <taxon>Belnapia</taxon>
    </lineage>
</organism>
<keyword evidence="1" id="KW-0547">Nucleotide-binding</keyword>
<dbReference type="SUPFAM" id="SSF56059">
    <property type="entry name" value="Glutathione synthetase ATP-binding domain-like"/>
    <property type="match status" value="1"/>
</dbReference>